<proteinExistence type="predicted"/>
<accession>A0A6B0U3H5</accession>
<evidence type="ECO:0000313" key="2">
    <source>
        <dbReference type="EMBL" id="MXU83747.1"/>
    </source>
</evidence>
<name>A0A6B0U3H5_IXORI</name>
<protein>
    <submittedName>
        <fullName evidence="2">Putative secreted protein</fullName>
    </submittedName>
</protein>
<evidence type="ECO:0000256" key="1">
    <source>
        <dbReference type="SAM" id="SignalP"/>
    </source>
</evidence>
<reference evidence="2" key="1">
    <citation type="submission" date="2019-12" db="EMBL/GenBank/DDBJ databases">
        <title>An insight into the sialome of adult female Ixodes ricinus ticks feeding for 6 days.</title>
        <authorList>
            <person name="Perner J."/>
            <person name="Ribeiro J.M.C."/>
        </authorList>
    </citation>
    <scope>NUCLEOTIDE SEQUENCE</scope>
    <source>
        <strain evidence="2">Semi-engorged</strain>
        <tissue evidence="2">Salivary glands</tissue>
    </source>
</reference>
<organism evidence="2">
    <name type="scientific">Ixodes ricinus</name>
    <name type="common">Common tick</name>
    <name type="synonym">Acarus ricinus</name>
    <dbReference type="NCBI Taxonomy" id="34613"/>
    <lineage>
        <taxon>Eukaryota</taxon>
        <taxon>Metazoa</taxon>
        <taxon>Ecdysozoa</taxon>
        <taxon>Arthropoda</taxon>
        <taxon>Chelicerata</taxon>
        <taxon>Arachnida</taxon>
        <taxon>Acari</taxon>
        <taxon>Parasitiformes</taxon>
        <taxon>Ixodida</taxon>
        <taxon>Ixodoidea</taxon>
        <taxon>Ixodidae</taxon>
        <taxon>Ixodinae</taxon>
        <taxon>Ixodes</taxon>
    </lineage>
</organism>
<feature type="chain" id="PRO_5025420401" evidence="1">
    <location>
        <begin position="20"/>
        <end position="77"/>
    </location>
</feature>
<keyword evidence="1" id="KW-0732">Signal</keyword>
<dbReference type="AlphaFoldDB" id="A0A6B0U3H5"/>
<feature type="signal peptide" evidence="1">
    <location>
        <begin position="1"/>
        <end position="19"/>
    </location>
</feature>
<dbReference type="EMBL" id="GIFC01001664">
    <property type="protein sequence ID" value="MXU83747.1"/>
    <property type="molecule type" value="Transcribed_RNA"/>
</dbReference>
<sequence>MLRSTFAWTLARSVLMAWACDTRLAYSSLYEAMLLSSCTMTLSISSARCLLSSASPSRLASSLRSGSTRFSMSAKLI</sequence>